<evidence type="ECO:0000256" key="3">
    <source>
        <dbReference type="ARBA" id="ARBA00022723"/>
    </source>
</evidence>
<reference evidence="11" key="1">
    <citation type="journal article" date="2019" name="Int. J. Syst. Evol. Microbiol.">
        <title>The Global Catalogue of Microorganisms (GCM) 10K type strain sequencing project: providing services to taxonomists for standard genome sequencing and annotation.</title>
        <authorList>
            <consortium name="The Broad Institute Genomics Platform"/>
            <consortium name="The Broad Institute Genome Sequencing Center for Infectious Disease"/>
            <person name="Wu L."/>
            <person name="Ma J."/>
        </authorList>
    </citation>
    <scope>NUCLEOTIDE SEQUENCE [LARGE SCALE GENOMIC DNA]</scope>
    <source>
        <strain evidence="11">CECT 8472</strain>
    </source>
</reference>
<sequence>MRAILLLVVFCLVLPATALAVLPDEKLDDPELEARAQELSEEIRCVVCQHESIETSNAGIARDIRILIRERLAAGQNEQQIRDYLVSRYGDYILFRPPMKPATWLLWFGPALVFAIGLAALATYLRKRRPQDSLSQLSDEERRRLRQLTEEEPRS</sequence>
<comment type="similarity">
    <text evidence="1 7">Belongs to the CcmH/CycL/Ccl2/NrfF family.</text>
</comment>
<dbReference type="EMBL" id="JBHSCW010000004">
    <property type="protein sequence ID" value="MFC4351856.1"/>
    <property type="molecule type" value="Genomic_DNA"/>
</dbReference>
<keyword evidence="2 7" id="KW-0349">Heme</keyword>
<protein>
    <recommendedName>
        <fullName evidence="7">Cytochrome c-type biogenesis protein</fullName>
    </recommendedName>
</protein>
<proteinExistence type="inferred from homology"/>
<evidence type="ECO:0000313" key="11">
    <source>
        <dbReference type="Proteomes" id="UP001595799"/>
    </source>
</evidence>
<gene>
    <name evidence="10" type="ORF">ACFOW6_09915</name>
</gene>
<comment type="caution">
    <text evidence="10">The sequence shown here is derived from an EMBL/GenBank/DDBJ whole genome shotgun (WGS) entry which is preliminary data.</text>
</comment>
<dbReference type="InterPro" id="IPR005616">
    <property type="entry name" value="CcmH/CycL/Ccl2/NrfF_N"/>
</dbReference>
<feature type="region of interest" description="Disordered" evidence="8">
    <location>
        <begin position="136"/>
        <end position="155"/>
    </location>
</feature>
<feature type="domain" description="CcmH/CycL/Ccl2/NrfF N-terminal" evidence="9">
    <location>
        <begin position="9"/>
        <end position="148"/>
    </location>
</feature>
<keyword evidence="5" id="KW-0201">Cytochrome c-type biogenesis</keyword>
<dbReference type="Proteomes" id="UP001595799">
    <property type="component" value="Unassembled WGS sequence"/>
</dbReference>
<dbReference type="PANTHER" id="PTHR47870:SF1">
    <property type="entry name" value="CYTOCHROME C-TYPE BIOGENESIS PROTEIN CCMH"/>
    <property type="match status" value="1"/>
</dbReference>
<feature type="transmembrane region" description="Helical" evidence="7">
    <location>
        <begin position="104"/>
        <end position="125"/>
    </location>
</feature>
<dbReference type="InterPro" id="IPR038297">
    <property type="entry name" value="CcmH/CycL/NrfF/Ccl2_sf"/>
</dbReference>
<evidence type="ECO:0000256" key="4">
    <source>
        <dbReference type="ARBA" id="ARBA00022729"/>
    </source>
</evidence>
<feature type="chain" id="PRO_5044961107" description="Cytochrome c-type biogenesis protein" evidence="7">
    <location>
        <begin position="21"/>
        <end position="155"/>
    </location>
</feature>
<keyword evidence="7" id="KW-0812">Transmembrane</keyword>
<evidence type="ECO:0000313" key="10">
    <source>
        <dbReference type="EMBL" id="MFC4351856.1"/>
    </source>
</evidence>
<dbReference type="Gene3D" id="1.10.8.640">
    <property type="entry name" value="Cytochrome C biogenesis protein"/>
    <property type="match status" value="1"/>
</dbReference>
<accession>A0ABV8UMM2</accession>
<keyword evidence="11" id="KW-1185">Reference proteome</keyword>
<dbReference type="PANTHER" id="PTHR47870">
    <property type="entry name" value="CYTOCHROME C-TYPE BIOGENESIS PROTEIN CCMH"/>
    <property type="match status" value="1"/>
</dbReference>
<evidence type="ECO:0000256" key="6">
    <source>
        <dbReference type="ARBA" id="ARBA00023004"/>
    </source>
</evidence>
<keyword evidence="7" id="KW-0472">Membrane</keyword>
<evidence type="ECO:0000259" key="9">
    <source>
        <dbReference type="Pfam" id="PF03918"/>
    </source>
</evidence>
<evidence type="ECO:0000256" key="7">
    <source>
        <dbReference type="RuleBase" id="RU364112"/>
    </source>
</evidence>
<comment type="function">
    <text evidence="7">Possible subunit of a heme lyase.</text>
</comment>
<keyword evidence="7" id="KW-1133">Transmembrane helix</keyword>
<dbReference type="RefSeq" id="WP_382422201.1">
    <property type="nucleotide sequence ID" value="NZ_JBHSCW010000004.1"/>
</dbReference>
<keyword evidence="3 7" id="KW-0479">Metal-binding</keyword>
<keyword evidence="6 7" id="KW-0408">Iron</keyword>
<evidence type="ECO:0000256" key="8">
    <source>
        <dbReference type="SAM" id="MobiDB-lite"/>
    </source>
</evidence>
<name>A0ABV8UMM2_9PROT</name>
<evidence type="ECO:0000256" key="5">
    <source>
        <dbReference type="ARBA" id="ARBA00022748"/>
    </source>
</evidence>
<keyword evidence="4 7" id="KW-0732">Signal</keyword>
<evidence type="ECO:0000256" key="2">
    <source>
        <dbReference type="ARBA" id="ARBA00022617"/>
    </source>
</evidence>
<feature type="compositionally biased region" description="Basic and acidic residues" evidence="8">
    <location>
        <begin position="139"/>
        <end position="155"/>
    </location>
</feature>
<feature type="signal peptide" evidence="7">
    <location>
        <begin position="1"/>
        <end position="20"/>
    </location>
</feature>
<evidence type="ECO:0000256" key="1">
    <source>
        <dbReference type="ARBA" id="ARBA00010342"/>
    </source>
</evidence>
<dbReference type="InterPro" id="IPR051263">
    <property type="entry name" value="C-type_cytochrome_biogenesis"/>
</dbReference>
<dbReference type="Pfam" id="PF03918">
    <property type="entry name" value="CcmH"/>
    <property type="match status" value="1"/>
</dbReference>
<organism evidence="10 11">
    <name type="scientific">Fodinicurvata halophila</name>
    <dbReference type="NCBI Taxonomy" id="1419723"/>
    <lineage>
        <taxon>Bacteria</taxon>
        <taxon>Pseudomonadati</taxon>
        <taxon>Pseudomonadota</taxon>
        <taxon>Alphaproteobacteria</taxon>
        <taxon>Rhodospirillales</taxon>
        <taxon>Rhodovibrionaceae</taxon>
        <taxon>Fodinicurvata</taxon>
    </lineage>
</organism>
<dbReference type="CDD" id="cd16378">
    <property type="entry name" value="CcmH_N"/>
    <property type="match status" value="1"/>
</dbReference>